<sequence length="105" mass="10742">MEAEGNDVTAAAGEPLKAMGLVVTVGDLIGSVVRSAERGSYEIYDHARRPVGGGQPARDGAATKARIDGVIFAAHDQDGTLTEGLGGAFQGPGTVPQITKNRPAR</sequence>
<evidence type="ECO:0000313" key="3">
    <source>
        <dbReference type="Proteomes" id="UP001501747"/>
    </source>
</evidence>
<dbReference type="EMBL" id="BAABAL010000029">
    <property type="protein sequence ID" value="GAA4037670.1"/>
    <property type="molecule type" value="Genomic_DNA"/>
</dbReference>
<comment type="caution">
    <text evidence="2">The sequence shown here is derived from an EMBL/GenBank/DDBJ whole genome shotgun (WGS) entry which is preliminary data.</text>
</comment>
<proteinExistence type="predicted"/>
<evidence type="ECO:0000313" key="2">
    <source>
        <dbReference type="EMBL" id="GAA4037670.1"/>
    </source>
</evidence>
<organism evidence="2 3">
    <name type="scientific">Allokutzneria multivorans</name>
    <dbReference type="NCBI Taxonomy" id="1142134"/>
    <lineage>
        <taxon>Bacteria</taxon>
        <taxon>Bacillati</taxon>
        <taxon>Actinomycetota</taxon>
        <taxon>Actinomycetes</taxon>
        <taxon>Pseudonocardiales</taxon>
        <taxon>Pseudonocardiaceae</taxon>
        <taxon>Allokutzneria</taxon>
    </lineage>
</organism>
<protein>
    <submittedName>
        <fullName evidence="2">Uncharacterized protein</fullName>
    </submittedName>
</protein>
<name>A0ABP7U8C5_9PSEU</name>
<dbReference type="RefSeq" id="WP_344886285.1">
    <property type="nucleotide sequence ID" value="NZ_BAABAL010000029.1"/>
</dbReference>
<reference evidence="3" key="1">
    <citation type="journal article" date="2019" name="Int. J. Syst. Evol. Microbiol.">
        <title>The Global Catalogue of Microorganisms (GCM) 10K type strain sequencing project: providing services to taxonomists for standard genome sequencing and annotation.</title>
        <authorList>
            <consortium name="The Broad Institute Genomics Platform"/>
            <consortium name="The Broad Institute Genome Sequencing Center for Infectious Disease"/>
            <person name="Wu L."/>
            <person name="Ma J."/>
        </authorList>
    </citation>
    <scope>NUCLEOTIDE SEQUENCE [LARGE SCALE GENOMIC DNA]</scope>
    <source>
        <strain evidence="3">JCM 17342</strain>
    </source>
</reference>
<evidence type="ECO:0000256" key="1">
    <source>
        <dbReference type="SAM" id="MobiDB-lite"/>
    </source>
</evidence>
<gene>
    <name evidence="2" type="ORF">GCM10022247_74400</name>
</gene>
<keyword evidence="3" id="KW-1185">Reference proteome</keyword>
<feature type="region of interest" description="Disordered" evidence="1">
    <location>
        <begin position="83"/>
        <end position="105"/>
    </location>
</feature>
<accession>A0ABP7U8C5</accession>
<dbReference type="Proteomes" id="UP001501747">
    <property type="component" value="Unassembled WGS sequence"/>
</dbReference>
<feature type="compositionally biased region" description="Polar residues" evidence="1">
    <location>
        <begin position="96"/>
        <end position="105"/>
    </location>
</feature>